<dbReference type="Pfam" id="PF04818">
    <property type="entry name" value="CID"/>
    <property type="match status" value="1"/>
</dbReference>
<feature type="compositionally biased region" description="Basic and acidic residues" evidence="5">
    <location>
        <begin position="1765"/>
        <end position="1793"/>
    </location>
</feature>
<feature type="transmembrane region" description="Helical" evidence="6">
    <location>
        <begin position="2214"/>
        <end position="2235"/>
    </location>
</feature>
<dbReference type="InterPro" id="IPR008942">
    <property type="entry name" value="ENTH_VHS"/>
</dbReference>
<feature type="compositionally biased region" description="Basic and acidic residues" evidence="5">
    <location>
        <begin position="1102"/>
        <end position="1112"/>
    </location>
</feature>
<dbReference type="Pfam" id="PF01805">
    <property type="entry name" value="Surp"/>
    <property type="match status" value="1"/>
</dbReference>
<dbReference type="Gene3D" id="1.25.40.90">
    <property type="match status" value="1"/>
</dbReference>
<keyword evidence="6" id="KW-1133">Transmembrane helix</keyword>
<dbReference type="Gene3D" id="6.10.140.420">
    <property type="match status" value="1"/>
</dbReference>
<comment type="similarity">
    <text evidence="2">Belongs to the VPS10-related sortilin family. SORCS subfamily.</text>
</comment>
<dbReference type="Gene3D" id="2.60.40.10">
    <property type="entry name" value="Immunoglobulins"/>
    <property type="match status" value="2"/>
</dbReference>
<evidence type="ECO:0000256" key="4">
    <source>
        <dbReference type="ARBA" id="ARBA00023180"/>
    </source>
</evidence>
<dbReference type="GO" id="GO:0005634">
    <property type="term" value="C:nucleus"/>
    <property type="evidence" value="ECO:0007669"/>
    <property type="project" value="UniProtKB-ARBA"/>
</dbReference>
<dbReference type="InterPro" id="IPR031777">
    <property type="entry name" value="Sortilin_C"/>
</dbReference>
<dbReference type="PANTHER" id="PTHR12106:SF47">
    <property type="entry name" value="VPS10 DOMAIN-CONTAINING RECEPTOR SORCS3-LIKE"/>
    <property type="match status" value="1"/>
</dbReference>
<feature type="transmembrane region" description="Helical" evidence="6">
    <location>
        <begin position="2317"/>
        <end position="2344"/>
    </location>
</feature>
<dbReference type="Pfam" id="PF15901">
    <property type="entry name" value="Sortilin_C"/>
    <property type="match status" value="1"/>
</dbReference>
<dbReference type="SUPFAM" id="SSF109905">
    <property type="entry name" value="Surp module (SWAP domain)"/>
    <property type="match status" value="1"/>
</dbReference>
<dbReference type="Pfam" id="PF15902">
    <property type="entry name" value="Sortilin-Vps10"/>
    <property type="match status" value="1"/>
</dbReference>
<dbReference type="InterPro" id="IPR050310">
    <property type="entry name" value="VPS10-sortilin"/>
</dbReference>
<feature type="compositionally biased region" description="Acidic residues" evidence="5">
    <location>
        <begin position="1744"/>
        <end position="1764"/>
    </location>
</feature>
<dbReference type="InterPro" id="IPR035986">
    <property type="entry name" value="PKD_dom_sf"/>
</dbReference>
<evidence type="ECO:0000256" key="2">
    <source>
        <dbReference type="ARBA" id="ARBA00010818"/>
    </source>
</evidence>
<dbReference type="EMBL" id="JH819116">
    <property type="protein sequence ID" value="EKC34433.1"/>
    <property type="molecule type" value="Genomic_DNA"/>
</dbReference>
<dbReference type="InParanoid" id="K1QKS9"/>
<feature type="region of interest" description="Disordered" evidence="5">
    <location>
        <begin position="1300"/>
        <end position="1340"/>
    </location>
</feature>
<dbReference type="SMART" id="SM00089">
    <property type="entry name" value="PKD"/>
    <property type="match status" value="2"/>
</dbReference>
<feature type="transmembrane region" description="Helical" evidence="6">
    <location>
        <begin position="2463"/>
        <end position="2484"/>
    </location>
</feature>
<dbReference type="InterPro" id="IPR013783">
    <property type="entry name" value="Ig-like_fold"/>
</dbReference>
<dbReference type="GO" id="GO:0016020">
    <property type="term" value="C:membrane"/>
    <property type="evidence" value="ECO:0007669"/>
    <property type="project" value="UniProtKB-SubCell"/>
</dbReference>
<dbReference type="SMART" id="SM00648">
    <property type="entry name" value="SWAP"/>
    <property type="match status" value="1"/>
</dbReference>
<accession>K1QKS9</accession>
<evidence type="ECO:0000256" key="3">
    <source>
        <dbReference type="ARBA" id="ARBA00022737"/>
    </source>
</evidence>
<dbReference type="GO" id="GO:0006892">
    <property type="term" value="P:post-Golgi vesicle-mediated transport"/>
    <property type="evidence" value="ECO:0007669"/>
    <property type="project" value="TreeGrafter"/>
</dbReference>
<protein>
    <recommendedName>
        <fullName evidence="8">U2 snRNP-associated SURP motif-containing protein</fullName>
    </recommendedName>
</protein>
<dbReference type="SUPFAM" id="SSF49299">
    <property type="entry name" value="PKD domain"/>
    <property type="match status" value="2"/>
</dbReference>
<feature type="compositionally biased region" description="Low complexity" evidence="5">
    <location>
        <begin position="1844"/>
        <end position="1858"/>
    </location>
</feature>
<comment type="subcellular location">
    <subcellularLocation>
        <location evidence="1">Membrane</location>
        <topology evidence="1">Single-pass type I membrane protein</topology>
    </subcellularLocation>
</comment>
<keyword evidence="6" id="KW-0472">Membrane</keyword>
<dbReference type="SUPFAM" id="SSF54928">
    <property type="entry name" value="RNA-binding domain, RBD"/>
    <property type="match status" value="1"/>
</dbReference>
<dbReference type="SMART" id="SM01115">
    <property type="entry name" value="cwf21"/>
    <property type="match status" value="1"/>
</dbReference>
<dbReference type="Gene3D" id="3.30.70.330">
    <property type="match status" value="1"/>
</dbReference>
<feature type="compositionally biased region" description="Basic and acidic residues" evidence="5">
    <location>
        <begin position="1125"/>
        <end position="1146"/>
    </location>
</feature>
<dbReference type="InterPro" id="IPR000061">
    <property type="entry name" value="Surp"/>
</dbReference>
<evidence type="ECO:0000256" key="1">
    <source>
        <dbReference type="ARBA" id="ARBA00004479"/>
    </source>
</evidence>
<dbReference type="InterPro" id="IPR006581">
    <property type="entry name" value="VPS10"/>
</dbReference>
<dbReference type="PROSITE" id="PS50102">
    <property type="entry name" value="RRM"/>
    <property type="match status" value="1"/>
</dbReference>
<proteinExistence type="inferred from homology"/>
<feature type="region of interest" description="Disordered" evidence="5">
    <location>
        <begin position="1819"/>
        <end position="1874"/>
    </location>
</feature>
<organism evidence="7">
    <name type="scientific">Magallana gigas</name>
    <name type="common">Pacific oyster</name>
    <name type="synonym">Crassostrea gigas</name>
    <dbReference type="NCBI Taxonomy" id="29159"/>
    <lineage>
        <taxon>Eukaryota</taxon>
        <taxon>Metazoa</taxon>
        <taxon>Spiralia</taxon>
        <taxon>Lophotrochozoa</taxon>
        <taxon>Mollusca</taxon>
        <taxon>Bivalvia</taxon>
        <taxon>Autobranchia</taxon>
        <taxon>Pteriomorphia</taxon>
        <taxon>Ostreida</taxon>
        <taxon>Ostreoidea</taxon>
        <taxon>Ostreidae</taxon>
        <taxon>Magallana</taxon>
    </lineage>
</organism>
<dbReference type="InterPro" id="IPR047488">
    <property type="entry name" value="SR140_cwf21"/>
</dbReference>
<feature type="transmembrane region" description="Helical" evidence="6">
    <location>
        <begin position="2424"/>
        <end position="2457"/>
    </location>
</feature>
<dbReference type="HOGENOM" id="CLU_227236_0_0_1"/>
<dbReference type="FunFam" id="3.30.70.330:FF:000177">
    <property type="entry name" value="U2 snRNP-associated SURP motif-containing protein-like isoform X2"/>
    <property type="match status" value="1"/>
</dbReference>
<dbReference type="InterPro" id="IPR035967">
    <property type="entry name" value="SWAP/Surp_sf"/>
</dbReference>
<dbReference type="GO" id="GO:0006396">
    <property type="term" value="P:RNA processing"/>
    <property type="evidence" value="ECO:0007669"/>
    <property type="project" value="InterPro"/>
</dbReference>
<dbReference type="PROSITE" id="PS50093">
    <property type="entry name" value="PKD"/>
    <property type="match status" value="2"/>
</dbReference>
<feature type="region of interest" description="Disordered" evidence="5">
    <location>
        <begin position="1661"/>
        <end position="1709"/>
    </location>
</feature>
<dbReference type="InterPro" id="IPR035979">
    <property type="entry name" value="RBD_domain_sf"/>
</dbReference>
<keyword evidence="3" id="KW-0677">Repeat</keyword>
<dbReference type="InterPro" id="IPR012677">
    <property type="entry name" value="Nucleotide-bd_a/b_plait_sf"/>
</dbReference>
<dbReference type="CDD" id="cd00146">
    <property type="entry name" value="PKD"/>
    <property type="match status" value="2"/>
</dbReference>
<dbReference type="Pfam" id="PF00076">
    <property type="entry name" value="RRM_1"/>
    <property type="match status" value="1"/>
</dbReference>
<feature type="transmembrane region" description="Helical" evidence="6">
    <location>
        <begin position="2269"/>
        <end position="2290"/>
    </location>
</feature>
<feature type="transmembrane region" description="Helical" evidence="6">
    <location>
        <begin position="2350"/>
        <end position="2371"/>
    </location>
</feature>
<gene>
    <name evidence="7" type="ORF">CGI_10025795</name>
</gene>
<dbReference type="InterPro" id="IPR031778">
    <property type="entry name" value="Sortilin_N"/>
</dbReference>
<dbReference type="InterPro" id="IPR022409">
    <property type="entry name" value="PKD/Chitinase_dom"/>
</dbReference>
<evidence type="ECO:0000256" key="5">
    <source>
        <dbReference type="SAM" id="MobiDB-lite"/>
    </source>
</evidence>
<feature type="compositionally biased region" description="Basic and acidic residues" evidence="5">
    <location>
        <begin position="1824"/>
        <end position="1835"/>
    </location>
</feature>
<dbReference type="InterPro" id="IPR013170">
    <property type="entry name" value="mRNA_splic_Cwf21_dom"/>
</dbReference>
<feature type="transmembrane region" description="Helical" evidence="6">
    <location>
        <begin position="2623"/>
        <end position="2642"/>
    </location>
</feature>
<evidence type="ECO:0008006" key="8">
    <source>
        <dbReference type="Google" id="ProtNLM"/>
    </source>
</evidence>
<feature type="region of interest" description="Disordered" evidence="5">
    <location>
        <begin position="1721"/>
        <end position="1793"/>
    </location>
</feature>
<dbReference type="Gene3D" id="3.30.60.270">
    <property type="match status" value="1"/>
</dbReference>
<dbReference type="Gene3D" id="1.10.10.790">
    <property type="entry name" value="Surp module"/>
    <property type="match status" value="1"/>
</dbReference>
<feature type="region of interest" description="Disordered" evidence="5">
    <location>
        <begin position="1102"/>
        <end position="1175"/>
    </location>
</feature>
<dbReference type="InterPro" id="IPR000504">
    <property type="entry name" value="RRM_dom"/>
</dbReference>
<feature type="transmembrane region" description="Helical" evidence="6">
    <location>
        <begin position="2046"/>
        <end position="2070"/>
    </location>
</feature>
<reference evidence="7" key="1">
    <citation type="journal article" date="2012" name="Nature">
        <title>The oyster genome reveals stress adaptation and complexity of shell formation.</title>
        <authorList>
            <person name="Zhang G."/>
            <person name="Fang X."/>
            <person name="Guo X."/>
            <person name="Li L."/>
            <person name="Luo R."/>
            <person name="Xu F."/>
            <person name="Yang P."/>
            <person name="Zhang L."/>
            <person name="Wang X."/>
            <person name="Qi H."/>
            <person name="Xiong Z."/>
            <person name="Que H."/>
            <person name="Xie Y."/>
            <person name="Holland P.W."/>
            <person name="Paps J."/>
            <person name="Zhu Y."/>
            <person name="Wu F."/>
            <person name="Chen Y."/>
            <person name="Wang J."/>
            <person name="Peng C."/>
            <person name="Meng J."/>
            <person name="Yang L."/>
            <person name="Liu J."/>
            <person name="Wen B."/>
            <person name="Zhang N."/>
            <person name="Huang Z."/>
            <person name="Zhu Q."/>
            <person name="Feng Y."/>
            <person name="Mount A."/>
            <person name="Hedgecock D."/>
            <person name="Xu Z."/>
            <person name="Liu Y."/>
            <person name="Domazet-Loso T."/>
            <person name="Du Y."/>
            <person name="Sun X."/>
            <person name="Zhang S."/>
            <person name="Liu B."/>
            <person name="Cheng P."/>
            <person name="Jiang X."/>
            <person name="Li J."/>
            <person name="Fan D."/>
            <person name="Wang W."/>
            <person name="Fu W."/>
            <person name="Wang T."/>
            <person name="Wang B."/>
            <person name="Zhang J."/>
            <person name="Peng Z."/>
            <person name="Li Y."/>
            <person name="Li N."/>
            <person name="Wang J."/>
            <person name="Chen M."/>
            <person name="He Y."/>
            <person name="Tan F."/>
            <person name="Song X."/>
            <person name="Zheng Q."/>
            <person name="Huang R."/>
            <person name="Yang H."/>
            <person name="Du X."/>
            <person name="Chen L."/>
            <person name="Yang M."/>
            <person name="Gaffney P.M."/>
            <person name="Wang S."/>
            <person name="Luo L."/>
            <person name="She Z."/>
            <person name="Ming Y."/>
            <person name="Huang W."/>
            <person name="Zhang S."/>
            <person name="Huang B."/>
            <person name="Zhang Y."/>
            <person name="Qu T."/>
            <person name="Ni P."/>
            <person name="Miao G."/>
            <person name="Wang J."/>
            <person name="Wang Q."/>
            <person name="Steinberg C.E."/>
            <person name="Wang H."/>
            <person name="Li N."/>
            <person name="Qian L."/>
            <person name="Zhang G."/>
            <person name="Li Y."/>
            <person name="Yang H."/>
            <person name="Liu X."/>
            <person name="Wang J."/>
            <person name="Yin Y."/>
            <person name="Wang J."/>
        </authorList>
    </citation>
    <scope>NUCLEOTIDE SEQUENCE [LARGE SCALE GENOMIC DNA]</scope>
    <source>
        <strain evidence="7">05x7-T-G4-1.051#20</strain>
    </source>
</reference>
<dbReference type="PROSITE" id="PS51391">
    <property type="entry name" value="CID"/>
    <property type="match status" value="1"/>
</dbReference>
<evidence type="ECO:0000313" key="7">
    <source>
        <dbReference type="EMBL" id="EKC34433.1"/>
    </source>
</evidence>
<dbReference type="SUPFAM" id="SSF110296">
    <property type="entry name" value="Oligoxyloglucan reducing end-specific cellobiohydrolase"/>
    <property type="match status" value="1"/>
</dbReference>
<keyword evidence="4" id="KW-0325">Glycoprotein</keyword>
<dbReference type="SMART" id="SM00360">
    <property type="entry name" value="RRM"/>
    <property type="match status" value="1"/>
</dbReference>
<dbReference type="Pfam" id="PF00801">
    <property type="entry name" value="PKD"/>
    <property type="match status" value="2"/>
</dbReference>
<dbReference type="Pfam" id="PF08312">
    <property type="entry name" value="cwf21"/>
    <property type="match status" value="1"/>
</dbReference>
<dbReference type="CDD" id="cd21370">
    <property type="entry name" value="cwf21_SR140"/>
    <property type="match status" value="1"/>
</dbReference>
<dbReference type="InterPro" id="IPR006569">
    <property type="entry name" value="CID_dom"/>
</dbReference>
<keyword evidence="6" id="KW-0812">Transmembrane</keyword>
<dbReference type="Gene3D" id="2.10.70.80">
    <property type="match status" value="1"/>
</dbReference>
<feature type="transmembrane region" description="Helical" evidence="6">
    <location>
        <begin position="2589"/>
        <end position="2617"/>
    </location>
</feature>
<evidence type="ECO:0000256" key="6">
    <source>
        <dbReference type="SAM" id="Phobius"/>
    </source>
</evidence>
<dbReference type="CDD" id="cd12223">
    <property type="entry name" value="RRM_SR140"/>
    <property type="match status" value="1"/>
</dbReference>
<dbReference type="GO" id="GO:0003723">
    <property type="term" value="F:RNA binding"/>
    <property type="evidence" value="ECO:0007669"/>
    <property type="project" value="UniProtKB-UniRule"/>
</dbReference>
<sequence length="2718" mass="308937">MTSGVLPWSVLNLVSLQRNLDLYQTQVILTDCTNKRLYLSSDEGLTWSRIDIPFPPDTLVLHPSEPGWILGFSLFDMQLFVSSNYGRNWTLLHEHVMQNFFWATENEDQNKFTVHMEITDYLAFSEYKACVAPACTDVTMDKSIGTIDPFSLSVQNEYIFIKKTKPGDHNPELYVSYKRGPFRRAYFPLNVHPRDFLIVNAHQNQVFVAADHEENLVTLYLSDPTGQFYVPTLENIVSDQESGWFQLDIDLHEVKGIPGTYICNQYDVPDPMGNQVSERTFITFDKGGNWRLLEPPEELKSGCKDAQKCTLNLHQTYSKNKFDIPGIVSKPETPGLILAHGRVGESLYNGVQARVFISRDGGISWKQAPFAGYYHLNILDQGGIITAILQDNMTNTVYYSTDEGSTWFSHMFTDKPMIADGVLNEPGINTLMVSVYGRLSEAGNRQIVQINFTDVLPRKCSDNDYENWTVFEKGCLLGRKMMYHRRKWDAKCYNGRDYERPSISSTCLCSDEDYECDYGFELTDARNKICTRADWFDENLIKQNCKGGHTYNKTQGYRKVAADHCVGGVENSDKYRPITATCPVHTPSGLRLSVSKAAFSTGEKISFTLSQAQGSEFVTSYQWDFGDGSVVTLKGLANSTQNTHIYTKAGKYNVTVTASNSGGQASCYITLHIEDVLKAVYLELPWGAQVGKPTQVRASLFGDHLMDFGQVHYVWKFGDKYKEDPYLTWISATSHLYNKTGEYTISVEAVNSVGSVTREKTIHVYDQIATVQLQLSKNFQVVNRATFLSRSAASDLLTLELAKILHIPSTRLIVTVPSNATAQVIDVTVLPPETRGLSIAQVISILQDKVHGREVIFTLLIDAENTIEAVSMKVIHSQDVPIPQNAIPLHVVTPTSSPQSADTATSINTNIPVIVGVSATITVFLIIGISIFIYRRKKVKKDHNYSLIMNRSQLTTTDDEEDFMDDDDFIEGIDEYLDGDDNLDGSSNIVINTGRHPTLTISESKLKAFEVGTMNIGKKSLSKREQEELRKKQDEKATAEVYKEFVASFDDAGKLNKTWVKGGTFNPEKSTKDKVGGKTKIYKPTSKLAELASTFQSVKEAKKQDDFMDDSLRPPVPGKKKTESKKKSNLEIFKEELKQMQQEREQRHKMKKMRNQPPDPGILTPPMEDPSRASKFEPMPADFNIADMKLGPYDPVDETTTNIYVGNINPKMTEPELCEIFGRFGPLASVKIMWPRTDEERSRGRNCGFVAFMNRKDGERALNALKGKDIMQYEMKLGWGKAVPIPPHPKYIPPALAEMTQPPPPSGLPFNAQPSRGRDRRGKGLGKVPPPLGREEEEGGEKSLANAVVKVVIPTERNLLILIHRMIEFVVREGPMFEAMIMNRELKNPQFRFLFDNMSPAHTYYRWKLFSILQGDSPYKWRTEEFRMFKGGSLWKPPPMNPYTQGMPEELVQEDYMEKVVEQQTPSGPKKGQLTDSQRDRLEDMLRELTPERTKVGDAMVWCLDHAESAEEIVECITESLSILQTPIPKKIARLFLVSDILFNSSAKVPNASFFRRCFQHKLQDIFKDVHETYAGIDGRLKAEQFKQKVMSCFRAWEDWAIYPNDFLINLQNVFLGLIPSKMEDEDIRHESDIDGAPIEDLDGLPLDSKEVEIKTIDGKPLVEDVDGDSYTEELDGAPLEDIDGSVMEPEKERSPPQPRFASSKWETVDEAELEAQAMTTSKWDLLDQQDEEREDTQSSKIEESEDIDGAPLEDEGAYSDNDDDFSKSFDGSKQEMTEERRAKLREIELKVMKYQDEIESGKRSRKSHMNISQQVEHYRKKLLQKEVLDSPGGKERKRHRSRSYSPDSKSYSTSPKRSSSKRSRRSTPSANKACSLVVLGKNTKQKFDEKFNMKDTMMLKVQFSFENASKGVFAGLANTDIFLPLAWTKTKKPEGRGLLLLKEELISFPFSTLSYGVENFAVDITESPPNCFFLENLNVTHLQTMLMNLVLGNLDSTNKDESPNGQSACNQHIKDNGKGVAEFDYVCCQKDDNGEVSCSELSEDVWLTLFFHVMVFISVIVVLYSPLLVPEHWYREKYTNLVYKHELKEQFKLKILISAKPPTDVNIRSEKIIILKDIKDDPDIPIFKEKIDKLEENHVYTIAISKLLFKIKADRLVSANYAPVGVFKTLYDTIVHCQVRQRYAVRDCCNSDMFGTFKPCQKTVQWHECLQKLMLLCILPVFAAPWILRIYFYYVYEDIQRTQKTAAAGSKNLEPNYPGNLLAYLNPVHGLFVFCYAVLAIDALLFGILQKKLTERSRYIIRQCFRDMQGTNRSKAFGYSIFTLLIPIKKFGIFSLFVAWIYWLIAFPVLLLVIAFYFMPMVNIICRLLFTFLETILPLQKCFLPLVDAYHRLYKEEFSFPMPIFVEDHPGTPKKPILASDKVLDMLITLLLIISLVSFTTLALEFLIVFVEYILYQLVGLVLNWGPLSALAGLALISVLYAIRCFRSVTKKYLAFNEKLIPYLKSKAGKDIESVEKKTPNEQGNCAFQIDEKSDSKYKLQLSVQNSHLQWNMPRVVLFLDKTDRTYITEKFFFKASKMPNAGCPGSLMANLFSAFCDFIVILLFLLFVLLVIVAFGDKYEVSHINQAIFAAAAGILPYVFDKILFKKRPDFELDTTSPKFKNALDELVDDHIEHAFVYDIEPADEIKESSDQSQVDLLILTAEKKDRTSLLLAHIV</sequence>
<feature type="compositionally biased region" description="Acidic residues" evidence="5">
    <location>
        <begin position="1664"/>
        <end position="1684"/>
    </location>
</feature>
<dbReference type="PANTHER" id="PTHR12106">
    <property type="entry name" value="SORTILIN RELATED"/>
    <property type="match status" value="1"/>
</dbReference>
<dbReference type="InterPro" id="IPR000601">
    <property type="entry name" value="PKD_dom"/>
</dbReference>
<dbReference type="SMART" id="SM00602">
    <property type="entry name" value="VPS10"/>
    <property type="match status" value="1"/>
</dbReference>
<dbReference type="PROSITE" id="PS50128">
    <property type="entry name" value="SURP"/>
    <property type="match status" value="1"/>
</dbReference>
<dbReference type="SMART" id="SM00582">
    <property type="entry name" value="RPR"/>
    <property type="match status" value="1"/>
</dbReference>
<name>K1QKS9_MAGGI</name>
<dbReference type="InterPro" id="IPR035009">
    <property type="entry name" value="SR140_RRM"/>
</dbReference>
<dbReference type="GO" id="GO:0005794">
    <property type="term" value="C:Golgi apparatus"/>
    <property type="evidence" value="ECO:0007669"/>
    <property type="project" value="TreeGrafter"/>
</dbReference>